<dbReference type="GO" id="GO:0005886">
    <property type="term" value="C:plasma membrane"/>
    <property type="evidence" value="ECO:0007669"/>
    <property type="project" value="UniProtKB-SubCell"/>
</dbReference>
<dbReference type="InterPro" id="IPR000014">
    <property type="entry name" value="PAS"/>
</dbReference>
<dbReference type="SMART" id="SM00387">
    <property type="entry name" value="HATPase_c"/>
    <property type="match status" value="1"/>
</dbReference>
<dbReference type="InterPro" id="IPR004358">
    <property type="entry name" value="Sig_transdc_His_kin-like_C"/>
</dbReference>
<dbReference type="Gene3D" id="1.20.5.1930">
    <property type="match status" value="1"/>
</dbReference>
<feature type="transmembrane region" description="Helical" evidence="22">
    <location>
        <begin position="12"/>
        <end position="31"/>
    </location>
</feature>
<comment type="cofactor">
    <cofactor evidence="2">
        <name>[4Fe-4S] cluster</name>
        <dbReference type="ChEBI" id="CHEBI:49883"/>
    </cofactor>
</comment>
<keyword evidence="17" id="KW-0411">Iron-sulfur</keyword>
<evidence type="ECO:0000256" key="21">
    <source>
        <dbReference type="SAM" id="Coils"/>
    </source>
</evidence>
<dbReference type="SUPFAM" id="SSF55785">
    <property type="entry name" value="PYP-like sensor domain (PAS domain)"/>
    <property type="match status" value="2"/>
</dbReference>
<evidence type="ECO:0000256" key="12">
    <source>
        <dbReference type="ARBA" id="ARBA00022723"/>
    </source>
</evidence>
<evidence type="ECO:0000256" key="18">
    <source>
        <dbReference type="ARBA" id="ARBA00023136"/>
    </source>
</evidence>
<keyword evidence="10" id="KW-0808">Transferase</keyword>
<keyword evidence="15" id="KW-0408">Iron</keyword>
<evidence type="ECO:0000313" key="27">
    <source>
        <dbReference type="Proteomes" id="UP000474630"/>
    </source>
</evidence>
<dbReference type="SUPFAM" id="SSF55874">
    <property type="entry name" value="ATPase domain of HSP90 chaperone/DNA topoisomerase II/histidine kinase"/>
    <property type="match status" value="1"/>
</dbReference>
<evidence type="ECO:0000256" key="15">
    <source>
        <dbReference type="ARBA" id="ARBA00023004"/>
    </source>
</evidence>
<evidence type="ECO:0000313" key="26">
    <source>
        <dbReference type="EMBL" id="QIA09341.1"/>
    </source>
</evidence>
<keyword evidence="7" id="KW-1003">Cell membrane</keyword>
<evidence type="ECO:0000256" key="10">
    <source>
        <dbReference type="ARBA" id="ARBA00022679"/>
    </source>
</evidence>
<dbReference type="InterPro" id="IPR005467">
    <property type="entry name" value="His_kinase_dom"/>
</dbReference>
<keyword evidence="16" id="KW-0902">Two-component regulatory system</keyword>
<comment type="subcellular location">
    <subcellularLocation>
        <location evidence="4">Cell membrane</location>
        <topology evidence="4">Multi-pass membrane protein</topology>
    </subcellularLocation>
    <subcellularLocation>
        <location evidence="3">Cytoplasm</location>
    </subcellularLocation>
</comment>
<dbReference type="InterPro" id="IPR050482">
    <property type="entry name" value="Sensor_HK_TwoCompSys"/>
</dbReference>
<dbReference type="NCBIfam" id="TIGR00229">
    <property type="entry name" value="sensory_box"/>
    <property type="match status" value="2"/>
</dbReference>
<dbReference type="GO" id="GO:0005737">
    <property type="term" value="C:cytoplasm"/>
    <property type="evidence" value="ECO:0007669"/>
    <property type="project" value="UniProtKB-SubCell"/>
</dbReference>
<evidence type="ECO:0000256" key="16">
    <source>
        <dbReference type="ARBA" id="ARBA00023012"/>
    </source>
</evidence>
<dbReference type="GO" id="GO:0046872">
    <property type="term" value="F:metal ion binding"/>
    <property type="evidence" value="ECO:0007669"/>
    <property type="project" value="UniProtKB-KW"/>
</dbReference>
<protein>
    <recommendedName>
        <fullName evidence="6">Oxygen sensor histidine kinase NreB</fullName>
        <ecNumber evidence="5">2.7.13.3</ecNumber>
    </recommendedName>
    <alternativeName>
        <fullName evidence="20">Nitrogen regulation protein B</fullName>
    </alternativeName>
</protein>
<dbReference type="Pfam" id="PF13188">
    <property type="entry name" value="PAS_8"/>
    <property type="match status" value="1"/>
</dbReference>
<dbReference type="CDD" id="cd00130">
    <property type="entry name" value="PAS"/>
    <property type="match status" value="1"/>
</dbReference>
<keyword evidence="11 22" id="KW-0812">Transmembrane</keyword>
<evidence type="ECO:0000256" key="8">
    <source>
        <dbReference type="ARBA" id="ARBA00022485"/>
    </source>
</evidence>
<dbReference type="AlphaFoldDB" id="A0A6C0RJJ1"/>
<keyword evidence="8" id="KW-0004">4Fe-4S</keyword>
<evidence type="ECO:0000256" key="20">
    <source>
        <dbReference type="ARBA" id="ARBA00030800"/>
    </source>
</evidence>
<keyword evidence="12" id="KW-0479">Metal-binding</keyword>
<evidence type="ECO:0000259" key="24">
    <source>
        <dbReference type="PROSITE" id="PS50112"/>
    </source>
</evidence>
<reference evidence="26 27" key="1">
    <citation type="submission" date="2020-02" db="EMBL/GenBank/DDBJ databases">
        <title>Genome sequencing for Draconibacterium sp. strain M1.</title>
        <authorList>
            <person name="Park S.-J."/>
        </authorList>
    </citation>
    <scope>NUCLEOTIDE SEQUENCE [LARGE SCALE GENOMIC DNA]</scope>
    <source>
        <strain evidence="26 27">M1</strain>
    </source>
</reference>
<gene>
    <name evidence="26" type="ORF">G0Q07_17230</name>
</gene>
<dbReference type="Gene3D" id="3.30.565.10">
    <property type="entry name" value="Histidine kinase-like ATPase, C-terminal domain"/>
    <property type="match status" value="1"/>
</dbReference>
<feature type="coiled-coil region" evidence="21">
    <location>
        <begin position="355"/>
        <end position="382"/>
    </location>
</feature>
<evidence type="ECO:0000256" key="11">
    <source>
        <dbReference type="ARBA" id="ARBA00022692"/>
    </source>
</evidence>
<keyword evidence="27" id="KW-1185">Reference proteome</keyword>
<evidence type="ECO:0000256" key="19">
    <source>
        <dbReference type="ARBA" id="ARBA00024827"/>
    </source>
</evidence>
<proteinExistence type="predicted"/>
<dbReference type="InterPro" id="IPR000700">
    <property type="entry name" value="PAS-assoc_C"/>
</dbReference>
<dbReference type="GO" id="GO:0000155">
    <property type="term" value="F:phosphorelay sensor kinase activity"/>
    <property type="evidence" value="ECO:0007669"/>
    <property type="project" value="InterPro"/>
</dbReference>
<dbReference type="InterPro" id="IPR003594">
    <property type="entry name" value="HATPase_dom"/>
</dbReference>
<dbReference type="InterPro" id="IPR011712">
    <property type="entry name" value="Sig_transdc_His_kin_sub3_dim/P"/>
</dbReference>
<evidence type="ECO:0000256" key="7">
    <source>
        <dbReference type="ARBA" id="ARBA00022475"/>
    </source>
</evidence>
<keyword evidence="18 22" id="KW-0472">Membrane</keyword>
<evidence type="ECO:0000256" key="5">
    <source>
        <dbReference type="ARBA" id="ARBA00012438"/>
    </source>
</evidence>
<evidence type="ECO:0000256" key="3">
    <source>
        <dbReference type="ARBA" id="ARBA00004496"/>
    </source>
</evidence>
<evidence type="ECO:0000259" key="23">
    <source>
        <dbReference type="PROSITE" id="PS50109"/>
    </source>
</evidence>
<dbReference type="PROSITE" id="PS50113">
    <property type="entry name" value="PAC"/>
    <property type="match status" value="1"/>
</dbReference>
<dbReference type="InterPro" id="IPR035965">
    <property type="entry name" value="PAS-like_dom_sf"/>
</dbReference>
<dbReference type="Pfam" id="PF08447">
    <property type="entry name" value="PAS_3"/>
    <property type="match status" value="1"/>
</dbReference>
<comment type="function">
    <text evidence="19">Member of the two-component regulatory system NreB/NreC involved in the control of dissimilatory nitrate/nitrite reduction in response to oxygen. NreB functions as a direct oxygen sensor histidine kinase which is autophosphorylated, in the absence of oxygen, probably at the conserved histidine residue, and transfers its phosphate group probably to a conserved aspartate residue of NreC. NreB/NreC activates the expression of the nitrate (narGHJI) and nitrite (nir) reductase operons, as well as the putative nitrate transporter gene narT.</text>
</comment>
<evidence type="ECO:0000256" key="14">
    <source>
        <dbReference type="ARBA" id="ARBA00022989"/>
    </source>
</evidence>
<organism evidence="26 27">
    <name type="scientific">Draconibacterium halophilum</name>
    <dbReference type="NCBI Taxonomy" id="2706887"/>
    <lineage>
        <taxon>Bacteria</taxon>
        <taxon>Pseudomonadati</taxon>
        <taxon>Bacteroidota</taxon>
        <taxon>Bacteroidia</taxon>
        <taxon>Marinilabiliales</taxon>
        <taxon>Prolixibacteraceae</taxon>
        <taxon>Draconibacterium</taxon>
    </lineage>
</organism>
<dbReference type="KEGG" id="drc:G0Q07_17230"/>
<accession>A0A6C0RJJ1</accession>
<feature type="domain" description="Histidine kinase" evidence="23">
    <location>
        <begin position="491"/>
        <end position="584"/>
    </location>
</feature>
<evidence type="ECO:0000259" key="25">
    <source>
        <dbReference type="PROSITE" id="PS50113"/>
    </source>
</evidence>
<dbReference type="SMART" id="SM00091">
    <property type="entry name" value="PAS"/>
    <property type="match status" value="2"/>
</dbReference>
<dbReference type="Gene3D" id="3.30.450.20">
    <property type="entry name" value="PAS domain"/>
    <property type="match status" value="2"/>
</dbReference>
<evidence type="ECO:0000256" key="22">
    <source>
        <dbReference type="SAM" id="Phobius"/>
    </source>
</evidence>
<dbReference type="PANTHER" id="PTHR24421:SF37">
    <property type="entry name" value="SENSOR HISTIDINE KINASE NARS"/>
    <property type="match status" value="1"/>
</dbReference>
<dbReference type="PANTHER" id="PTHR24421">
    <property type="entry name" value="NITRATE/NITRITE SENSOR PROTEIN NARX-RELATED"/>
    <property type="match status" value="1"/>
</dbReference>
<evidence type="ECO:0000256" key="9">
    <source>
        <dbReference type="ARBA" id="ARBA00022490"/>
    </source>
</evidence>
<keyword evidence="13" id="KW-0418">Kinase</keyword>
<dbReference type="Proteomes" id="UP000474630">
    <property type="component" value="Chromosome"/>
</dbReference>
<feature type="domain" description="PAC" evidence="25">
    <location>
        <begin position="312"/>
        <end position="364"/>
    </location>
</feature>
<name>A0A6C0RJJ1_9BACT</name>
<dbReference type="InterPro" id="IPR013655">
    <property type="entry name" value="PAS_fold_3"/>
</dbReference>
<dbReference type="PROSITE" id="PS50112">
    <property type="entry name" value="PAS"/>
    <property type="match status" value="1"/>
</dbReference>
<dbReference type="PRINTS" id="PR00344">
    <property type="entry name" value="BCTRLSENSOR"/>
</dbReference>
<comment type="catalytic activity">
    <reaction evidence="1">
        <text>ATP + protein L-histidine = ADP + protein N-phospho-L-histidine.</text>
        <dbReference type="EC" id="2.7.13.3"/>
    </reaction>
</comment>
<keyword evidence="14 22" id="KW-1133">Transmembrane helix</keyword>
<sequence>MATSKLFSRYYISLKISLIYLFISSSYIIFSDHVITSIFEKTLSIEFLTTVQTYKGLGFVFITSVLLFALIQREVKAKIKSIRELELQKDYLSNLADENDRVKKRLHERNIFIETILKNLPIGLAVNKIDDGKAIFMNKKFSEIYGWPEKYLDTQDSFFEHVYPERKYRDSIKTKVLEEIKSGDLKKMQWEGIEITTKNGERRFINAQNIPVHEQNLMISTVQNVTKQKKTEKRIIESEKKYRLLAENTTDVISLLDKEGRFVYVSPSIKNVSGYEPDELLGKKSCTFFHPKDTQLVVADSYWNRLKSGLSISLNYRFISKDGEYEWMESKRQPVFNNKNELVKIVSTSRTITERIEREQEIENYHKTLKKLTTEISLVEEKQRKEIAVNIHDHLSQLLVVSKMKLTDILSEISNSNTQTELKTVVNYISEALENTRKITFDLSPPILYELGLIETMHWLVEKIQNEHPIETVFITSLEELELSESNLILIFRIIQELVNNTVKHARADFLKIKIDVTDNLLQIDVADDGVGFNVNALPKAKIGKGGFGLFTIRERVQNLDGNISIYSEKGKGTQVEIFVPLEI</sequence>
<evidence type="ECO:0000256" key="6">
    <source>
        <dbReference type="ARBA" id="ARBA00017322"/>
    </source>
</evidence>
<dbReference type="PROSITE" id="PS50109">
    <property type="entry name" value="HIS_KIN"/>
    <property type="match status" value="1"/>
</dbReference>
<dbReference type="InterPro" id="IPR036890">
    <property type="entry name" value="HATPase_C_sf"/>
</dbReference>
<keyword evidence="21" id="KW-0175">Coiled coil</keyword>
<dbReference type="InterPro" id="IPR001610">
    <property type="entry name" value="PAC"/>
</dbReference>
<evidence type="ECO:0000256" key="2">
    <source>
        <dbReference type="ARBA" id="ARBA00001966"/>
    </source>
</evidence>
<dbReference type="Pfam" id="PF02518">
    <property type="entry name" value="HATPase_c"/>
    <property type="match status" value="1"/>
</dbReference>
<dbReference type="RefSeq" id="WP_163348313.1">
    <property type="nucleotide sequence ID" value="NZ_CP048409.1"/>
</dbReference>
<dbReference type="GO" id="GO:0046983">
    <property type="term" value="F:protein dimerization activity"/>
    <property type="evidence" value="ECO:0007669"/>
    <property type="project" value="InterPro"/>
</dbReference>
<dbReference type="CDD" id="cd16917">
    <property type="entry name" value="HATPase_UhpB-NarQ-NarX-like"/>
    <property type="match status" value="1"/>
</dbReference>
<evidence type="ECO:0000256" key="1">
    <source>
        <dbReference type="ARBA" id="ARBA00000085"/>
    </source>
</evidence>
<feature type="domain" description="PAS" evidence="24">
    <location>
        <begin position="238"/>
        <end position="309"/>
    </location>
</feature>
<dbReference type="EMBL" id="CP048409">
    <property type="protein sequence ID" value="QIA09341.1"/>
    <property type="molecule type" value="Genomic_DNA"/>
</dbReference>
<evidence type="ECO:0000256" key="13">
    <source>
        <dbReference type="ARBA" id="ARBA00022777"/>
    </source>
</evidence>
<evidence type="ECO:0000256" key="17">
    <source>
        <dbReference type="ARBA" id="ARBA00023014"/>
    </source>
</evidence>
<evidence type="ECO:0000256" key="4">
    <source>
        <dbReference type="ARBA" id="ARBA00004651"/>
    </source>
</evidence>
<dbReference type="GO" id="GO:0051539">
    <property type="term" value="F:4 iron, 4 sulfur cluster binding"/>
    <property type="evidence" value="ECO:0007669"/>
    <property type="project" value="UniProtKB-KW"/>
</dbReference>
<dbReference type="EC" id="2.7.13.3" evidence="5"/>
<dbReference type="Pfam" id="PF07730">
    <property type="entry name" value="HisKA_3"/>
    <property type="match status" value="1"/>
</dbReference>
<keyword evidence="9" id="KW-0963">Cytoplasm</keyword>
<dbReference type="SMART" id="SM00086">
    <property type="entry name" value="PAC"/>
    <property type="match status" value="1"/>
</dbReference>
<feature type="transmembrane region" description="Helical" evidence="22">
    <location>
        <begin position="51"/>
        <end position="71"/>
    </location>
</feature>